<proteinExistence type="predicted"/>
<evidence type="ECO:0000313" key="2">
    <source>
        <dbReference type="Proteomes" id="UP001178508"/>
    </source>
</evidence>
<protein>
    <submittedName>
        <fullName evidence="1">Uncharacterized protein</fullName>
    </submittedName>
</protein>
<dbReference type="EMBL" id="OY660879">
    <property type="protein sequence ID" value="CAJ1075453.1"/>
    <property type="molecule type" value="Genomic_DNA"/>
</dbReference>
<reference evidence="1" key="1">
    <citation type="submission" date="2023-08" db="EMBL/GenBank/DDBJ databases">
        <authorList>
            <person name="Alioto T."/>
            <person name="Alioto T."/>
            <person name="Gomez Garrido J."/>
        </authorList>
    </citation>
    <scope>NUCLEOTIDE SEQUENCE</scope>
</reference>
<gene>
    <name evidence="1" type="ORF">XNOV1_A000223</name>
</gene>
<dbReference type="AlphaFoldDB" id="A0AAV1GPI4"/>
<name>A0AAV1GPI4_XYRNO</name>
<keyword evidence="2" id="KW-1185">Reference proteome</keyword>
<organism evidence="1 2">
    <name type="scientific">Xyrichtys novacula</name>
    <name type="common">Pearly razorfish</name>
    <name type="synonym">Hemipteronotus novacula</name>
    <dbReference type="NCBI Taxonomy" id="13765"/>
    <lineage>
        <taxon>Eukaryota</taxon>
        <taxon>Metazoa</taxon>
        <taxon>Chordata</taxon>
        <taxon>Craniata</taxon>
        <taxon>Vertebrata</taxon>
        <taxon>Euteleostomi</taxon>
        <taxon>Actinopterygii</taxon>
        <taxon>Neopterygii</taxon>
        <taxon>Teleostei</taxon>
        <taxon>Neoteleostei</taxon>
        <taxon>Acanthomorphata</taxon>
        <taxon>Eupercaria</taxon>
        <taxon>Labriformes</taxon>
        <taxon>Labridae</taxon>
        <taxon>Xyrichtys</taxon>
    </lineage>
</organism>
<accession>A0AAV1GPI4</accession>
<dbReference type="Proteomes" id="UP001178508">
    <property type="component" value="Chromosome 16"/>
</dbReference>
<sequence>MISKLQERDGGSVRSCGLCQQPSYIREGQEDGPQVESDSFSFCLFFLKFSGCSGRPCTGCSASLRHRFDPTNVSLNLNPSALTSLKPFSATLKHLSSQTQRKL</sequence>
<evidence type="ECO:0000313" key="1">
    <source>
        <dbReference type="EMBL" id="CAJ1075453.1"/>
    </source>
</evidence>